<keyword evidence="2" id="KW-1185">Reference proteome</keyword>
<dbReference type="WBParaSite" id="HCON_00165995-00001">
    <property type="protein sequence ID" value="HCON_00165995-00001"/>
    <property type="gene ID" value="HCON_00165995"/>
</dbReference>
<evidence type="ECO:0000313" key="3">
    <source>
        <dbReference type="WBParaSite" id="HCON_00165995-00001"/>
    </source>
</evidence>
<protein>
    <submittedName>
        <fullName evidence="3">Secreted protein</fullName>
    </submittedName>
</protein>
<feature type="chain" id="PRO_5029570773" evidence="1">
    <location>
        <begin position="20"/>
        <end position="80"/>
    </location>
</feature>
<reference evidence="3" key="1">
    <citation type="submission" date="2020-12" db="UniProtKB">
        <authorList>
            <consortium name="WormBaseParasite"/>
        </authorList>
    </citation>
    <scope>IDENTIFICATION</scope>
    <source>
        <strain evidence="3">MHco3</strain>
    </source>
</reference>
<feature type="signal peptide" evidence="1">
    <location>
        <begin position="1"/>
        <end position="19"/>
    </location>
</feature>
<dbReference type="AlphaFoldDB" id="A0A7I4Z0T5"/>
<name>A0A7I4Z0T5_HAECO</name>
<accession>A0A7I4Z0T5</accession>
<evidence type="ECO:0000256" key="1">
    <source>
        <dbReference type="SAM" id="SignalP"/>
    </source>
</evidence>
<organism evidence="2 3">
    <name type="scientific">Haemonchus contortus</name>
    <name type="common">Barber pole worm</name>
    <dbReference type="NCBI Taxonomy" id="6289"/>
    <lineage>
        <taxon>Eukaryota</taxon>
        <taxon>Metazoa</taxon>
        <taxon>Ecdysozoa</taxon>
        <taxon>Nematoda</taxon>
        <taxon>Chromadorea</taxon>
        <taxon>Rhabditida</taxon>
        <taxon>Rhabditina</taxon>
        <taxon>Rhabditomorpha</taxon>
        <taxon>Strongyloidea</taxon>
        <taxon>Trichostrongylidae</taxon>
        <taxon>Haemonchus</taxon>
    </lineage>
</organism>
<evidence type="ECO:0000313" key="2">
    <source>
        <dbReference type="Proteomes" id="UP000025227"/>
    </source>
</evidence>
<keyword evidence="1" id="KW-0732">Signal</keyword>
<dbReference type="Proteomes" id="UP000025227">
    <property type="component" value="Unplaced"/>
</dbReference>
<sequence>MRSTFLLSILLFYTPFSHTIPATFCVNLLKQMRIYGPETHCGRFIPAGLALICFHWSNIQKDLEKGSSYEEICEGIVLPD</sequence>
<proteinExistence type="predicted"/>